<reference evidence="1 2" key="1">
    <citation type="journal article" date="2014" name="PLoS ONE">
        <title>Genome Sequence of Candidatus Nitrososphaera evergladensis from Group I.1b Enriched from Everglades Soil Reveals Novel Genomic Features of the Ammonia-Oxidizing Archaea.</title>
        <authorList>
            <person name="Zhalnina K.V."/>
            <person name="Dias R."/>
            <person name="Leonard M.T."/>
            <person name="Dorr de Quadros P."/>
            <person name="Camargo F.A."/>
            <person name="Drew J.C."/>
            <person name="Farmerie W.G."/>
            <person name="Daroub S.H."/>
            <person name="Triplett E.W."/>
        </authorList>
    </citation>
    <scope>NUCLEOTIDE SEQUENCE [LARGE SCALE GENOMIC DNA]</scope>
    <source>
        <strain evidence="1 2">SR1</strain>
    </source>
</reference>
<accession>A0A075MXU3</accession>
<organism evidence="1 2">
    <name type="scientific">Candidatus Nitrososphaera evergladensis SR1</name>
    <dbReference type="NCBI Taxonomy" id="1459636"/>
    <lineage>
        <taxon>Archaea</taxon>
        <taxon>Nitrososphaerota</taxon>
        <taxon>Nitrososphaeria</taxon>
        <taxon>Nitrososphaerales</taxon>
        <taxon>Nitrososphaeraceae</taxon>
        <taxon>Nitrososphaera</taxon>
    </lineage>
</organism>
<keyword evidence="2" id="KW-1185">Reference proteome</keyword>
<sequence>MCNPIIKQTAETTEQTIKVYNKVRAKLRLPDITNDTTNCITQYGSLKRSLEKVSANVGRTF</sequence>
<dbReference type="HOGENOM" id="CLU_2911322_0_0_2"/>
<dbReference type="AlphaFoldDB" id="A0A075MXU3"/>
<gene>
    <name evidence="1" type="ORF">NTE_03409</name>
</gene>
<name>A0A075MXU3_9ARCH</name>
<protein>
    <submittedName>
        <fullName evidence="1">Uncharacterized protein</fullName>
    </submittedName>
</protein>
<dbReference type="KEGG" id="nev:NTE_03409"/>
<evidence type="ECO:0000313" key="1">
    <source>
        <dbReference type="EMBL" id="AIF85437.1"/>
    </source>
</evidence>
<dbReference type="Proteomes" id="UP000028194">
    <property type="component" value="Chromosome"/>
</dbReference>
<dbReference type="STRING" id="1459636.NTE_03409"/>
<proteinExistence type="predicted"/>
<dbReference type="EMBL" id="CP007174">
    <property type="protein sequence ID" value="AIF85437.1"/>
    <property type="molecule type" value="Genomic_DNA"/>
</dbReference>
<evidence type="ECO:0000313" key="2">
    <source>
        <dbReference type="Proteomes" id="UP000028194"/>
    </source>
</evidence>